<comment type="similarity">
    <text evidence="2">Belongs to the EMP24/GP25L family.</text>
</comment>
<dbReference type="VEuPathDB" id="CryptoDB:cubi_00039"/>
<evidence type="ECO:0000256" key="8">
    <source>
        <dbReference type="SAM" id="Phobius"/>
    </source>
</evidence>
<accession>A0A1J4MJV7</accession>
<dbReference type="PANTHER" id="PTHR22811">
    <property type="entry name" value="TRANSMEMBRANE EMP24 DOMAIN-CONTAINING PROTEIN"/>
    <property type="match status" value="1"/>
</dbReference>
<evidence type="ECO:0000313" key="10">
    <source>
        <dbReference type="EMBL" id="OII74486.1"/>
    </source>
</evidence>
<protein>
    <recommendedName>
        <fullName evidence="9">GOLD domain-containing protein</fullName>
    </recommendedName>
</protein>
<dbReference type="EMBL" id="LRBP01000009">
    <property type="protein sequence ID" value="OII74486.1"/>
    <property type="molecule type" value="Genomic_DNA"/>
</dbReference>
<keyword evidence="5 8" id="KW-1133">Transmembrane helix</keyword>
<keyword evidence="11" id="KW-1185">Reference proteome</keyword>
<comment type="subcellular location">
    <subcellularLocation>
        <location evidence="1">Membrane</location>
        <topology evidence="1">Single-pass type I membrane protein</topology>
    </subcellularLocation>
</comment>
<dbReference type="InterPro" id="IPR015720">
    <property type="entry name" value="Emp24-like"/>
</dbReference>
<evidence type="ECO:0000256" key="1">
    <source>
        <dbReference type="ARBA" id="ARBA00004479"/>
    </source>
</evidence>
<name>A0A1J4MJV7_9CRYT</name>
<dbReference type="RefSeq" id="XP_028875632.1">
    <property type="nucleotide sequence ID" value="XM_029017053.1"/>
</dbReference>
<evidence type="ECO:0000313" key="11">
    <source>
        <dbReference type="Proteomes" id="UP000186176"/>
    </source>
</evidence>
<keyword evidence="7" id="KW-0175">Coiled coil</keyword>
<evidence type="ECO:0000256" key="7">
    <source>
        <dbReference type="SAM" id="Coils"/>
    </source>
</evidence>
<reference evidence="10 11" key="1">
    <citation type="submission" date="2016-10" db="EMBL/GenBank/DDBJ databases">
        <title>Reductive evolution of mitochondrial metabolism and differential evolution of invasion-related proteins in Cryptosporidium.</title>
        <authorList>
            <person name="Liu S."/>
            <person name="Roellig D.M."/>
            <person name="Guo Y."/>
            <person name="Li N."/>
            <person name="Frace M.A."/>
            <person name="Tang K."/>
            <person name="Zhang L."/>
            <person name="Feng Y."/>
            <person name="Xiao L."/>
        </authorList>
    </citation>
    <scope>NUCLEOTIDE SEQUENCE [LARGE SCALE GENOMIC DNA]</scope>
    <source>
        <strain evidence="10">39726</strain>
    </source>
</reference>
<evidence type="ECO:0000256" key="4">
    <source>
        <dbReference type="ARBA" id="ARBA00022729"/>
    </source>
</evidence>
<dbReference type="OrthoDB" id="759142at2759"/>
<keyword evidence="3 8" id="KW-0812">Transmembrane</keyword>
<feature type="transmembrane region" description="Helical" evidence="8">
    <location>
        <begin position="126"/>
        <end position="148"/>
    </location>
</feature>
<dbReference type="AlphaFoldDB" id="A0A1J4MJV7"/>
<dbReference type="GeneID" id="39976832"/>
<evidence type="ECO:0000256" key="3">
    <source>
        <dbReference type="ARBA" id="ARBA00022692"/>
    </source>
</evidence>
<keyword evidence="4" id="KW-0732">Signal</keyword>
<comment type="caution">
    <text evidence="10">The sequence shown here is derived from an EMBL/GenBank/DDBJ whole genome shotgun (WGS) entry which is preliminary data.</text>
</comment>
<evidence type="ECO:0000256" key="6">
    <source>
        <dbReference type="ARBA" id="ARBA00023136"/>
    </source>
</evidence>
<dbReference type="GO" id="GO:0016020">
    <property type="term" value="C:membrane"/>
    <property type="evidence" value="ECO:0007669"/>
    <property type="project" value="UniProtKB-SubCell"/>
</dbReference>
<feature type="coiled-coil region" evidence="7">
    <location>
        <begin position="91"/>
        <end position="118"/>
    </location>
</feature>
<organism evidence="10 11">
    <name type="scientific">Cryptosporidium ubiquitum</name>
    <dbReference type="NCBI Taxonomy" id="857276"/>
    <lineage>
        <taxon>Eukaryota</taxon>
        <taxon>Sar</taxon>
        <taxon>Alveolata</taxon>
        <taxon>Apicomplexa</taxon>
        <taxon>Conoidasida</taxon>
        <taxon>Coccidia</taxon>
        <taxon>Eucoccidiorida</taxon>
        <taxon>Eimeriorina</taxon>
        <taxon>Cryptosporidiidae</taxon>
        <taxon>Cryptosporidium</taxon>
    </lineage>
</organism>
<gene>
    <name evidence="10" type="ORF">cubi_00039</name>
</gene>
<dbReference type="Proteomes" id="UP000186176">
    <property type="component" value="Unassembled WGS sequence"/>
</dbReference>
<evidence type="ECO:0000256" key="2">
    <source>
        <dbReference type="ARBA" id="ARBA00007104"/>
    </source>
</evidence>
<proteinExistence type="inferred from homology"/>
<dbReference type="Pfam" id="PF01105">
    <property type="entry name" value="EMP24_GP25L"/>
    <property type="match status" value="1"/>
</dbReference>
<sequence length="158" mass="17792">MLKSTLITLSVIADEHVNIQIIDENHILFESKEKNPKAAFTTIKTGIHRFCFINTSKEENWVSIALKWGPGAYDSGSIANKADFEPIDLAMMNVNIALKEYQANIKQMKDLANIVQNATSKASSKIAAFSIFNIVSIIIINIVQTLYIKKFFRSRKLI</sequence>
<feature type="domain" description="GOLD" evidence="9">
    <location>
        <begin position="3"/>
        <end position="153"/>
    </location>
</feature>
<dbReference type="InterPro" id="IPR009038">
    <property type="entry name" value="GOLD_dom"/>
</dbReference>
<dbReference type="SMART" id="SM01190">
    <property type="entry name" value="EMP24_GP25L"/>
    <property type="match status" value="1"/>
</dbReference>
<evidence type="ECO:0000256" key="5">
    <source>
        <dbReference type="ARBA" id="ARBA00022989"/>
    </source>
</evidence>
<evidence type="ECO:0000259" key="9">
    <source>
        <dbReference type="SMART" id="SM01190"/>
    </source>
</evidence>
<keyword evidence="6 8" id="KW-0472">Membrane</keyword>